<dbReference type="Pfam" id="PF03399">
    <property type="entry name" value="SAC3_GANP"/>
    <property type="match status" value="1"/>
</dbReference>
<dbReference type="OrthoDB" id="264795at2759"/>
<protein>
    <recommendedName>
        <fullName evidence="2">SAC3/GANP/THP3 conserved domain-containing protein</fullName>
    </recommendedName>
</protein>
<dbReference type="PANTHER" id="PTHR12436">
    <property type="entry name" value="80 KDA MCM3-ASSOCIATED PROTEIN"/>
    <property type="match status" value="1"/>
</dbReference>
<dbReference type="InterPro" id="IPR045107">
    <property type="entry name" value="SAC3/GANP/THP3"/>
</dbReference>
<reference evidence="3 4" key="1">
    <citation type="submission" date="2016-02" db="EMBL/GenBank/DDBJ databases">
        <title>Genome analysis of coral dinoflagellate symbionts highlights evolutionary adaptations to a symbiotic lifestyle.</title>
        <authorList>
            <person name="Aranda M."/>
            <person name="Li Y."/>
            <person name="Liew Y.J."/>
            <person name="Baumgarten S."/>
            <person name="Simakov O."/>
            <person name="Wilson M."/>
            <person name="Piel J."/>
            <person name="Ashoor H."/>
            <person name="Bougouffa S."/>
            <person name="Bajic V.B."/>
            <person name="Ryu T."/>
            <person name="Ravasi T."/>
            <person name="Bayer T."/>
            <person name="Micklem G."/>
            <person name="Kim H."/>
            <person name="Bhak J."/>
            <person name="Lajeunesse T.C."/>
            <person name="Voolstra C.R."/>
        </authorList>
    </citation>
    <scope>NUCLEOTIDE SEQUENCE [LARGE SCALE GENOMIC DNA]</scope>
    <source>
        <strain evidence="3 4">CCMP2467</strain>
    </source>
</reference>
<proteinExistence type="predicted"/>
<gene>
    <name evidence="3" type="ORF">AK812_SmicGene18003</name>
</gene>
<dbReference type="GO" id="GO:0006406">
    <property type="term" value="P:mRNA export from nucleus"/>
    <property type="evidence" value="ECO:0007669"/>
    <property type="project" value="TreeGrafter"/>
</dbReference>
<feature type="domain" description="SAC3/GANP/THP3 conserved" evidence="2">
    <location>
        <begin position="62"/>
        <end position="125"/>
    </location>
</feature>
<dbReference type="AlphaFoldDB" id="A0A1Q9DW80"/>
<dbReference type="PANTHER" id="PTHR12436:SF3">
    <property type="entry name" value="GERMINAL-CENTER ASSOCIATED NUCLEAR PROTEIN"/>
    <property type="match status" value="1"/>
</dbReference>
<dbReference type="GO" id="GO:0070390">
    <property type="term" value="C:transcription export complex 2"/>
    <property type="evidence" value="ECO:0007669"/>
    <property type="project" value="TreeGrafter"/>
</dbReference>
<name>A0A1Q9DW80_SYMMI</name>
<sequence length="652" mass="72229">MVSFNEAEALKSFAVPLSYLPAFSRAYAARVEASMAGRSLESSQECAHEMKPSTETGDQPAREREMTRQLDKFEWKKGTVDLKLATKKYQRSSADKAYRSQDVRSLDACWKTMEYLMTEILDFDSNPKPGFAVQAIPYIEAVLRQRQEVESTGRLRPVDLHLQQPRSTTQRVFVETHERPGYVHCWEDFPSLDEMSKAFQGSALFCGVNSDSKPGIFPFVWSLVFHRHEQKEQEGQVPMPPRCCLRFEMLSLYLLLGRGQNQALLDRYSFDILAVGRLMGFDLLLDLVGILQKKLVRVCKEKATEKYDTKLGLKAISQTIEPLLNAYQALHEKQVAKSILAEAMGGFGLADEDDDEDYYSPYEMAARRYIVLLLMSFAPDETLACFGALQLSGRGPGVFGISKPGLYRETDFLSAVAMSGVADLVLHSVRTYPQQVGDRISLAKLKNILAFVSDDHAKTFLAFHGLQIVIDKESDGGAHVVLPKTPVLLGMKGSPEANALPLLQGPARLPEKCEFPKALGLSRADIAIGHADPIAVTLVAAEAPQDAGGDVVAEEMMAEEQAIMCMVGFRLMIYSRIGLPLRLATAGGGPPPTVMKCVWGPRELDYAVHDMATNSASGLVSCGEVQRGFEPDADRLQLFHPRGISFFDLVRQ</sequence>
<dbReference type="EMBL" id="LSRX01000362">
    <property type="protein sequence ID" value="OLP99422.1"/>
    <property type="molecule type" value="Genomic_DNA"/>
</dbReference>
<dbReference type="GO" id="GO:0005737">
    <property type="term" value="C:cytoplasm"/>
    <property type="evidence" value="ECO:0007669"/>
    <property type="project" value="TreeGrafter"/>
</dbReference>
<comment type="caution">
    <text evidence="3">The sequence shown here is derived from an EMBL/GenBank/DDBJ whole genome shotgun (WGS) entry which is preliminary data.</text>
</comment>
<evidence type="ECO:0000259" key="2">
    <source>
        <dbReference type="Pfam" id="PF03399"/>
    </source>
</evidence>
<dbReference type="InterPro" id="IPR005062">
    <property type="entry name" value="SAC3/GANP/THP3_conserved"/>
</dbReference>
<evidence type="ECO:0000313" key="4">
    <source>
        <dbReference type="Proteomes" id="UP000186817"/>
    </source>
</evidence>
<dbReference type="OMA" id="ETHERPG"/>
<feature type="region of interest" description="Disordered" evidence="1">
    <location>
        <begin position="41"/>
        <end position="64"/>
    </location>
</feature>
<organism evidence="3 4">
    <name type="scientific">Symbiodinium microadriaticum</name>
    <name type="common">Dinoflagellate</name>
    <name type="synonym">Zooxanthella microadriatica</name>
    <dbReference type="NCBI Taxonomy" id="2951"/>
    <lineage>
        <taxon>Eukaryota</taxon>
        <taxon>Sar</taxon>
        <taxon>Alveolata</taxon>
        <taxon>Dinophyceae</taxon>
        <taxon>Suessiales</taxon>
        <taxon>Symbiodiniaceae</taxon>
        <taxon>Symbiodinium</taxon>
    </lineage>
</organism>
<dbReference type="Proteomes" id="UP000186817">
    <property type="component" value="Unassembled WGS sequence"/>
</dbReference>
<evidence type="ECO:0000313" key="3">
    <source>
        <dbReference type="EMBL" id="OLP99422.1"/>
    </source>
</evidence>
<keyword evidence="4" id="KW-1185">Reference proteome</keyword>
<evidence type="ECO:0000256" key="1">
    <source>
        <dbReference type="SAM" id="MobiDB-lite"/>
    </source>
</evidence>
<accession>A0A1Q9DW80</accession>